<dbReference type="InterPro" id="IPR019752">
    <property type="entry name" value="Pyrv/ketoisovalerate_OxRed_cat"/>
</dbReference>
<evidence type="ECO:0000313" key="3">
    <source>
        <dbReference type="EMBL" id="CCK79918.1"/>
    </source>
</evidence>
<accession>K0NJ66</accession>
<evidence type="ECO:0000313" key="4">
    <source>
        <dbReference type="Proteomes" id="UP000007347"/>
    </source>
</evidence>
<evidence type="ECO:0000259" key="2">
    <source>
        <dbReference type="Pfam" id="PF01558"/>
    </source>
</evidence>
<dbReference type="Pfam" id="PF01558">
    <property type="entry name" value="POR"/>
    <property type="match status" value="1"/>
</dbReference>
<dbReference type="EMBL" id="FO203503">
    <property type="protein sequence ID" value="CCK79918.1"/>
    <property type="molecule type" value="Genomic_DNA"/>
</dbReference>
<dbReference type="PANTHER" id="PTHR43854:SF1">
    <property type="entry name" value="INDOLEPYRUVATE OXIDOREDUCTASE SUBUNIT IORB"/>
    <property type="match status" value="1"/>
</dbReference>
<dbReference type="InterPro" id="IPR052198">
    <property type="entry name" value="IorB_Oxidoreductase"/>
</dbReference>
<evidence type="ECO:0000256" key="1">
    <source>
        <dbReference type="ARBA" id="ARBA00023002"/>
    </source>
</evidence>
<dbReference type="SUPFAM" id="SSF53323">
    <property type="entry name" value="Pyruvate-ferredoxin oxidoreductase, PFOR, domain III"/>
    <property type="match status" value="1"/>
</dbReference>
<dbReference type="Proteomes" id="UP000007347">
    <property type="component" value="Chromosome"/>
</dbReference>
<dbReference type="EC" id="1.2.7.8" evidence="3"/>
<dbReference type="RefSeq" id="WP_014957259.1">
    <property type="nucleotide sequence ID" value="NC_018645.1"/>
</dbReference>
<dbReference type="PANTHER" id="PTHR43854">
    <property type="entry name" value="INDOLEPYRUVATE OXIDOREDUCTASE SUBUNIT IORB"/>
    <property type="match status" value="1"/>
</dbReference>
<dbReference type="HOGENOM" id="CLU_087284_1_1_7"/>
<keyword evidence="1 3" id="KW-0560">Oxidoreductase</keyword>
<dbReference type="STRING" id="651182.TOL2_C17570"/>
<feature type="domain" description="Pyruvate/ketoisovalerate oxidoreductase catalytic" evidence="2">
    <location>
        <begin position="12"/>
        <end position="192"/>
    </location>
</feature>
<gene>
    <name evidence="3" type="primary">iorB2</name>
    <name evidence="3" type="ordered locus">TOL2_C17570</name>
</gene>
<protein>
    <submittedName>
        <fullName evidence="3">IorB2: indolepyruvate oxidoreductase, subunit B</fullName>
        <ecNumber evidence="3">1.2.7.8</ecNumber>
    </submittedName>
</protein>
<sequence length="199" mass="21069">METTRLIMVAVGGQGNLLASKVLGEAALISGVPVRMSEIHGMAQRGGVVESAIVFGDATSSIISDGEADILMGFEPAETLRALNRCSKNTKVITNTATLPPFTVSIGKGVYPEVEKTKELLKEKCASLVAIDAMKLAKEAGTPMSVNIVLLGALVQSGGLGFTKEDVIEAIKRRTKKAFLDMNLKAFEMGYEAAQNYSS</sequence>
<dbReference type="PATRIC" id="fig|651182.5.peg.2093"/>
<reference evidence="3 4" key="1">
    <citation type="journal article" date="2013" name="Environ. Microbiol.">
        <title>Complete genome, catabolic sub-proteomes and key-metabolites of Desulfobacula toluolica Tol2, a marine, aromatic compound-degrading, sulfate-reducing bacterium.</title>
        <authorList>
            <person name="Wohlbrand L."/>
            <person name="Jacob J.H."/>
            <person name="Kube M."/>
            <person name="Mussmann M."/>
            <person name="Jarling R."/>
            <person name="Beck A."/>
            <person name="Amann R."/>
            <person name="Wilkes H."/>
            <person name="Reinhardt R."/>
            <person name="Rabus R."/>
        </authorList>
    </citation>
    <scope>NUCLEOTIDE SEQUENCE [LARGE SCALE GENOMIC DNA]</scope>
    <source>
        <strain evidence="4">DSM 7467 / Tol2</strain>
    </source>
</reference>
<proteinExistence type="predicted"/>
<dbReference type="Gene3D" id="3.40.920.10">
    <property type="entry name" value="Pyruvate-ferredoxin oxidoreductase, PFOR, domain III"/>
    <property type="match status" value="1"/>
</dbReference>
<keyword evidence="4" id="KW-1185">Reference proteome</keyword>
<dbReference type="AlphaFoldDB" id="K0NJ66"/>
<dbReference type="KEGG" id="dto:TOL2_C17570"/>
<dbReference type="GO" id="GO:0043805">
    <property type="term" value="F:indolepyruvate ferredoxin oxidoreductase activity"/>
    <property type="evidence" value="ECO:0007669"/>
    <property type="project" value="UniProtKB-EC"/>
</dbReference>
<dbReference type="InterPro" id="IPR002869">
    <property type="entry name" value="Pyrv_flavodox_OxRed_cen"/>
</dbReference>
<dbReference type="OrthoDB" id="9800445at2"/>
<name>K0NJ66_DESTT</name>
<organism evidence="3 4">
    <name type="scientific">Desulfobacula toluolica (strain DSM 7467 / Tol2)</name>
    <dbReference type="NCBI Taxonomy" id="651182"/>
    <lineage>
        <taxon>Bacteria</taxon>
        <taxon>Pseudomonadati</taxon>
        <taxon>Thermodesulfobacteriota</taxon>
        <taxon>Desulfobacteria</taxon>
        <taxon>Desulfobacterales</taxon>
        <taxon>Desulfobacteraceae</taxon>
        <taxon>Desulfobacula</taxon>
    </lineage>
</organism>
<keyword evidence="3" id="KW-0670">Pyruvate</keyword>